<dbReference type="Proteomes" id="UP000034810">
    <property type="component" value="Unassembled WGS sequence"/>
</dbReference>
<proteinExistence type="inferred from homology"/>
<dbReference type="AlphaFoldDB" id="A0A0G1EI71"/>
<dbReference type="GO" id="GO:0051082">
    <property type="term" value="F:unfolded protein binding"/>
    <property type="evidence" value="ECO:0007669"/>
    <property type="project" value="TreeGrafter"/>
</dbReference>
<dbReference type="SUPFAM" id="SSF50129">
    <property type="entry name" value="GroES-like"/>
    <property type="match status" value="1"/>
</dbReference>
<dbReference type="GO" id="GO:0051087">
    <property type="term" value="F:protein-folding chaperone binding"/>
    <property type="evidence" value="ECO:0007669"/>
    <property type="project" value="TreeGrafter"/>
</dbReference>
<dbReference type="PRINTS" id="PR00297">
    <property type="entry name" value="CHAPERONIN10"/>
</dbReference>
<name>A0A0G1EI71_9BACT</name>
<dbReference type="PANTHER" id="PTHR10772">
    <property type="entry name" value="10 KDA HEAT SHOCK PROTEIN"/>
    <property type="match status" value="1"/>
</dbReference>
<dbReference type="InterPro" id="IPR037124">
    <property type="entry name" value="Chaperonin_GroES_sf"/>
</dbReference>
<evidence type="ECO:0000256" key="2">
    <source>
        <dbReference type="ARBA" id="ARBA00023186"/>
    </source>
</evidence>
<dbReference type="InterPro" id="IPR011032">
    <property type="entry name" value="GroES-like_sf"/>
</dbReference>
<dbReference type="PANTHER" id="PTHR10772:SF58">
    <property type="entry name" value="CO-CHAPERONIN GROES"/>
    <property type="match status" value="1"/>
</dbReference>
<dbReference type="SMART" id="SM00883">
    <property type="entry name" value="Cpn10"/>
    <property type="match status" value="1"/>
</dbReference>
<organism evidence="4 5">
    <name type="scientific">Candidatus Wolfebacteria bacterium GW2011_GWC1_43_10</name>
    <dbReference type="NCBI Taxonomy" id="1619011"/>
    <lineage>
        <taxon>Bacteria</taxon>
        <taxon>Candidatus Wolfeibacteriota</taxon>
    </lineage>
</organism>
<protein>
    <recommendedName>
        <fullName evidence="3">10 kDa chaperonin</fullName>
    </recommendedName>
</protein>
<comment type="function">
    <text evidence="3">Together with the chaperonin GroEL, plays an essential role in assisting protein folding. The GroEL-GroES system forms a nano-cage that allows encapsulation of the non-native substrate proteins and provides a physical environment optimized to promote and accelerate protein folding. GroES binds to the apical surface of the GroEL ring, thereby capping the opening of the GroEL channel.</text>
</comment>
<dbReference type="CDD" id="cd00320">
    <property type="entry name" value="cpn10"/>
    <property type="match status" value="1"/>
</dbReference>
<evidence type="ECO:0000313" key="5">
    <source>
        <dbReference type="Proteomes" id="UP000034810"/>
    </source>
</evidence>
<dbReference type="InterPro" id="IPR020818">
    <property type="entry name" value="Chaperonin_GroES"/>
</dbReference>
<dbReference type="Pfam" id="PF00166">
    <property type="entry name" value="Cpn10"/>
    <property type="match status" value="1"/>
</dbReference>
<dbReference type="GO" id="GO:0005524">
    <property type="term" value="F:ATP binding"/>
    <property type="evidence" value="ECO:0007669"/>
    <property type="project" value="InterPro"/>
</dbReference>
<dbReference type="Gene3D" id="2.30.33.40">
    <property type="entry name" value="GroES chaperonin"/>
    <property type="match status" value="1"/>
</dbReference>
<reference evidence="4 5" key="1">
    <citation type="journal article" date="2015" name="Nature">
        <title>rRNA introns, odd ribosomes, and small enigmatic genomes across a large radiation of phyla.</title>
        <authorList>
            <person name="Brown C.T."/>
            <person name="Hug L.A."/>
            <person name="Thomas B.C."/>
            <person name="Sharon I."/>
            <person name="Castelle C.J."/>
            <person name="Singh A."/>
            <person name="Wilkins M.J."/>
            <person name="Williams K.H."/>
            <person name="Banfield J.F."/>
        </authorList>
    </citation>
    <scope>NUCLEOTIDE SEQUENCE [LARGE SCALE GENOMIC DNA]</scope>
</reference>
<evidence type="ECO:0000256" key="3">
    <source>
        <dbReference type="RuleBase" id="RU000535"/>
    </source>
</evidence>
<evidence type="ECO:0000313" key="4">
    <source>
        <dbReference type="EMBL" id="KKS82716.1"/>
    </source>
</evidence>
<dbReference type="EMBL" id="LCFA01000006">
    <property type="protein sequence ID" value="KKS82716.1"/>
    <property type="molecule type" value="Genomic_DNA"/>
</dbReference>
<dbReference type="GO" id="GO:0044183">
    <property type="term" value="F:protein folding chaperone"/>
    <property type="evidence" value="ECO:0007669"/>
    <property type="project" value="InterPro"/>
</dbReference>
<evidence type="ECO:0000256" key="1">
    <source>
        <dbReference type="ARBA" id="ARBA00006975"/>
    </source>
</evidence>
<comment type="subunit">
    <text evidence="3">Heptamer of 7 subunits arranged in a ring.</text>
</comment>
<keyword evidence="2 3" id="KW-0143">Chaperone</keyword>
<accession>A0A0G1EI71</accession>
<sequence>MKPLFNNVIIKPVKEDKKTESGIVLPETADKKKQSKGTVIAVGPGKVTDQGNLISMSVKQGDLVLFKEPWSDDNKIKNENGEEEFVVSEDDILAIIE</sequence>
<comment type="caution">
    <text evidence="4">The sequence shown here is derived from an EMBL/GenBank/DDBJ whole genome shotgun (WGS) entry which is preliminary data.</text>
</comment>
<dbReference type="GO" id="GO:0046872">
    <property type="term" value="F:metal ion binding"/>
    <property type="evidence" value="ECO:0007669"/>
    <property type="project" value="TreeGrafter"/>
</dbReference>
<comment type="similarity">
    <text evidence="1 3">Belongs to the GroES chaperonin family.</text>
</comment>
<gene>
    <name evidence="4" type="ORF">UV58_C0006G0015</name>
</gene>
<dbReference type="FunFam" id="2.30.33.40:FF:000001">
    <property type="entry name" value="10 kDa chaperonin"/>
    <property type="match status" value="1"/>
</dbReference>